<dbReference type="InterPro" id="IPR042316">
    <property type="entry name" value="IRKI-like"/>
</dbReference>
<evidence type="ECO:0000256" key="2">
    <source>
        <dbReference type="SAM" id="MobiDB-lite"/>
    </source>
</evidence>
<dbReference type="AlphaFoldDB" id="A0A8T2SFZ6"/>
<dbReference type="Proteomes" id="UP000825935">
    <property type="component" value="Chromosome 20"/>
</dbReference>
<evidence type="ECO:0000313" key="3">
    <source>
        <dbReference type="EMBL" id="KAH7332040.1"/>
    </source>
</evidence>
<proteinExistence type="predicted"/>
<feature type="compositionally biased region" description="Polar residues" evidence="2">
    <location>
        <begin position="284"/>
        <end position="296"/>
    </location>
</feature>
<feature type="compositionally biased region" description="Polar residues" evidence="2">
    <location>
        <begin position="51"/>
        <end position="60"/>
    </location>
</feature>
<reference evidence="3" key="1">
    <citation type="submission" date="2021-08" db="EMBL/GenBank/DDBJ databases">
        <title>WGS assembly of Ceratopteris richardii.</title>
        <authorList>
            <person name="Marchant D.B."/>
            <person name="Chen G."/>
            <person name="Jenkins J."/>
            <person name="Shu S."/>
            <person name="Leebens-Mack J."/>
            <person name="Grimwood J."/>
            <person name="Schmutz J."/>
            <person name="Soltis P."/>
            <person name="Soltis D."/>
            <person name="Chen Z.-H."/>
        </authorList>
    </citation>
    <scope>NUCLEOTIDE SEQUENCE</scope>
    <source>
        <strain evidence="3">Whitten #5841</strain>
        <tissue evidence="3">Leaf</tissue>
    </source>
</reference>
<gene>
    <name evidence="3" type="ORF">KP509_20G065000</name>
</gene>
<name>A0A8T2SFZ6_CERRI</name>
<sequence>MLQGIRGVPSPRIAALTDEAAEVLKVDEKLLRRDGSTAPPFTPSTPPNDTQLTAATNISRSKAHRRSDLVARSSTKQATLKERNPGVDHNTLSAAVDLSPHPRFLHGYEMLTPQFKSKYLVEADDTISVRSADSVDALRGHDQGEDWLSPLVLDDAAATHALDFQFPLRPPGAVSTTRLISNQQHSPGTAAATIVSRSRPEPRAYHITSIHPNPRQQGETTHLPKRRPRMRSAEYSRRSGFPIWSEGSDVRQGRPQSPLRKGKHLTELISSKLRHRSNKLSAVPPNSSLRPTSSDHSAAEPVDFQPRASLTMNADPLESSPVVSNCNHGDSVLVGAYSHIECTNTCDKCVPGNRMMVIPIDNDPMKCSEVMEQSSGFLTESNNRPSGKAKSGTSKPFISWFRSKKKGGPQASMSLKDPMTQASNDPQASMLMKGPMTEANSDMSMNQGLSDATGLLEQERANMSTVKMKLMNLEECKESMEMELRTMKQEVSQANEKRDAALVEVFELKVAMEDMGKKIEGLQNYCQSLQSAVKNKNSAPKGVRDGFGDIAGMQKDFFSSEEEEHDHMLRAALIAPNGNSVFGGPSRKEFYHAVTEARVGVKQFCRNLLRQIQIQTAMDKLKSILQAYNVKVESTISKSARYQMEALINNALYEDFENIKFQKSGTSYLLDPRQRPQAFYNTYLTMSQMGWSELVSKESTKYCQAFDSFCDHKMNMVEQMLNWDGQWPDELARSFFVASKWVWLLHLLAFSFPYPALIFRVGPEARFDSQFMEEIMAPYDQSSKSRNTLSLPYSELDAPPSSICIKAMVMPGFFFNNYEVIKCKVLLSRQPVLSTPAG</sequence>
<feature type="compositionally biased region" description="Polar residues" evidence="2">
    <location>
        <begin position="210"/>
        <end position="220"/>
    </location>
</feature>
<organism evidence="3 4">
    <name type="scientific">Ceratopteris richardii</name>
    <name type="common">Triangle waterfern</name>
    <dbReference type="NCBI Taxonomy" id="49495"/>
    <lineage>
        <taxon>Eukaryota</taxon>
        <taxon>Viridiplantae</taxon>
        <taxon>Streptophyta</taxon>
        <taxon>Embryophyta</taxon>
        <taxon>Tracheophyta</taxon>
        <taxon>Polypodiopsida</taxon>
        <taxon>Polypodiidae</taxon>
        <taxon>Polypodiales</taxon>
        <taxon>Pteridineae</taxon>
        <taxon>Pteridaceae</taxon>
        <taxon>Parkerioideae</taxon>
        <taxon>Ceratopteris</taxon>
    </lineage>
</organism>
<evidence type="ECO:0000256" key="1">
    <source>
        <dbReference type="SAM" id="Coils"/>
    </source>
</evidence>
<keyword evidence="1" id="KW-0175">Coiled coil</keyword>
<dbReference type="PANTHER" id="PTHR31029:SF4">
    <property type="entry name" value="CYCLIN-DEPENDENT KINASE-LIKE PROTEIN"/>
    <property type="match status" value="1"/>
</dbReference>
<comment type="caution">
    <text evidence="3">The sequence shown here is derived from an EMBL/GenBank/DDBJ whole genome shotgun (WGS) entry which is preliminary data.</text>
</comment>
<feature type="coiled-coil region" evidence="1">
    <location>
        <begin position="470"/>
        <end position="504"/>
    </location>
</feature>
<dbReference type="EMBL" id="CM035425">
    <property type="protein sequence ID" value="KAH7332040.1"/>
    <property type="molecule type" value="Genomic_DNA"/>
</dbReference>
<keyword evidence="4" id="KW-1185">Reference proteome</keyword>
<feature type="region of interest" description="Disordered" evidence="2">
    <location>
        <begin position="271"/>
        <end position="300"/>
    </location>
</feature>
<accession>A0A8T2SFZ6</accession>
<feature type="compositionally biased region" description="Polar residues" evidence="2">
    <location>
        <begin position="377"/>
        <end position="396"/>
    </location>
</feature>
<dbReference type="PANTHER" id="PTHR31029">
    <property type="entry name" value="CYCLIN-DEPENDENT KINASE-LIKE PROTEIN"/>
    <property type="match status" value="1"/>
</dbReference>
<protein>
    <recommendedName>
        <fullName evidence="5">IRK-interacting protein</fullName>
    </recommendedName>
</protein>
<evidence type="ECO:0008006" key="5">
    <source>
        <dbReference type="Google" id="ProtNLM"/>
    </source>
</evidence>
<feature type="region of interest" description="Disordered" evidence="2">
    <location>
        <begin position="377"/>
        <end position="423"/>
    </location>
</feature>
<feature type="region of interest" description="Disordered" evidence="2">
    <location>
        <begin position="32"/>
        <end position="88"/>
    </location>
</feature>
<feature type="region of interest" description="Disordered" evidence="2">
    <location>
        <begin position="244"/>
        <end position="263"/>
    </location>
</feature>
<feature type="region of interest" description="Disordered" evidence="2">
    <location>
        <begin position="207"/>
        <end position="236"/>
    </location>
</feature>
<evidence type="ECO:0000313" key="4">
    <source>
        <dbReference type="Proteomes" id="UP000825935"/>
    </source>
</evidence>
<dbReference type="OrthoDB" id="785851at2759"/>